<sequence length="43" mass="4896">MTPPWVRHHRLPPWIDVCRVTPWTSPDGSSGFQAGPSRELSRP</sequence>
<proteinExistence type="predicted"/>
<reference evidence="2" key="1">
    <citation type="journal article" date="2013" name="Genome Biol. Evol.">
        <title>The genome sequence of Streptomyces lividans 66 reveals a novel tRNA-dependent peptide biosynthetic system within a metal-related genomic island.</title>
        <authorList>
            <person name="Cruz-Morales P."/>
            <person name="Vijgenboom E."/>
            <person name="Iruegas-Bocardo F."/>
            <person name="Girard G."/>
            <person name="Yanez-Guerra L.A."/>
            <person name="Ramos-Aboites H.E."/>
            <person name="Pernodet J.L."/>
            <person name="Anne J."/>
            <person name="van Wezel G.P."/>
            <person name="Barona-Gomez F."/>
        </authorList>
    </citation>
    <scope>NUCLEOTIDE SEQUENCE [LARGE SCALE GENOMIC DNA]</scope>
    <source>
        <strain evidence="2">1326</strain>
    </source>
</reference>
<organism evidence="1 2">
    <name type="scientific">Streptomyces lividans 1326</name>
    <dbReference type="NCBI Taxonomy" id="1200984"/>
    <lineage>
        <taxon>Bacteria</taxon>
        <taxon>Bacillati</taxon>
        <taxon>Actinomycetota</taxon>
        <taxon>Actinomycetes</taxon>
        <taxon>Kitasatosporales</taxon>
        <taxon>Streptomycetaceae</taxon>
        <taxon>Streptomyces</taxon>
    </lineage>
</organism>
<evidence type="ECO:0000313" key="2">
    <source>
        <dbReference type="Proteomes" id="UP000014062"/>
    </source>
</evidence>
<accession>A0A7U9E0Q8</accession>
<dbReference type="AlphaFoldDB" id="A0A7U9E0Q8"/>
<name>A0A7U9E0Q8_STRLI</name>
<gene>
    <name evidence="1" type="ORF">SLI_7954</name>
</gene>
<dbReference type="EMBL" id="CM001889">
    <property type="protein sequence ID" value="EOY52652.1"/>
    <property type="molecule type" value="Genomic_DNA"/>
</dbReference>
<evidence type="ECO:0000313" key="1">
    <source>
        <dbReference type="EMBL" id="EOY52652.1"/>
    </source>
</evidence>
<dbReference type="Proteomes" id="UP000014062">
    <property type="component" value="Chromosome"/>
</dbReference>
<protein>
    <submittedName>
        <fullName evidence="1">Uncharacterized protein</fullName>
    </submittedName>
</protein>